<gene>
    <name evidence="3" type="ORF">SAMN05660443_1337</name>
</gene>
<dbReference type="EMBL" id="FOLH01000002">
    <property type="protein sequence ID" value="SFC05296.1"/>
    <property type="molecule type" value="Genomic_DNA"/>
</dbReference>
<accession>A0A1I1G1V1</accession>
<feature type="domain" description="DUF5610" evidence="2">
    <location>
        <begin position="98"/>
        <end position="205"/>
    </location>
</feature>
<evidence type="ECO:0000256" key="1">
    <source>
        <dbReference type="SAM" id="MobiDB-lite"/>
    </source>
</evidence>
<protein>
    <recommendedName>
        <fullName evidence="2">DUF5610 domain-containing protein</fullName>
    </recommendedName>
</protein>
<proteinExistence type="predicted"/>
<organism evidence="3 4">
    <name type="scientific">Marinospirillum celere</name>
    <dbReference type="NCBI Taxonomy" id="1122252"/>
    <lineage>
        <taxon>Bacteria</taxon>
        <taxon>Pseudomonadati</taxon>
        <taxon>Pseudomonadota</taxon>
        <taxon>Gammaproteobacteria</taxon>
        <taxon>Oceanospirillales</taxon>
        <taxon>Oceanospirillaceae</taxon>
        <taxon>Marinospirillum</taxon>
    </lineage>
</organism>
<reference evidence="3 4" key="1">
    <citation type="submission" date="2016-10" db="EMBL/GenBank/DDBJ databases">
        <authorList>
            <person name="de Groot N.N."/>
        </authorList>
    </citation>
    <scope>NUCLEOTIDE SEQUENCE [LARGE SCALE GENOMIC DNA]</scope>
    <source>
        <strain evidence="3 4">DSM 18438</strain>
    </source>
</reference>
<dbReference type="RefSeq" id="WP_091960977.1">
    <property type="nucleotide sequence ID" value="NZ_FOLH01000002.1"/>
</dbReference>
<sequence>MSSENLSISSAPVTTPGQANPPKARAAEVLDAKRTDAPEVNTKERGKDWAQAQAESRLEANAGLLQAMFGKADSRGANAQKINYQEVVIKLEEVLRKELGDDNFSLEKLAAKTSGVEGQEDYWSPEKTADRIVTGATGYFEAFKKQNPSLSEEEALDKFMDIITPAIDRGFNQAKEILQGFEIFKGDVQENAERTLELVHEKLDLFRERVLGSKEDKPLFDDTQGLEDKS</sequence>
<name>A0A1I1G1V1_9GAMM</name>
<dbReference type="InterPro" id="IPR041651">
    <property type="entry name" value="DUF5610"/>
</dbReference>
<dbReference type="OrthoDB" id="7366224at2"/>
<evidence type="ECO:0000313" key="3">
    <source>
        <dbReference type="EMBL" id="SFC05296.1"/>
    </source>
</evidence>
<dbReference type="Pfam" id="PF18433">
    <property type="entry name" value="DUF5610"/>
    <property type="match status" value="1"/>
</dbReference>
<evidence type="ECO:0000313" key="4">
    <source>
        <dbReference type="Proteomes" id="UP000199058"/>
    </source>
</evidence>
<feature type="compositionally biased region" description="Basic and acidic residues" evidence="1">
    <location>
        <begin position="25"/>
        <end position="48"/>
    </location>
</feature>
<dbReference type="AlphaFoldDB" id="A0A1I1G1V1"/>
<feature type="compositionally biased region" description="Polar residues" evidence="1">
    <location>
        <begin position="1"/>
        <end position="18"/>
    </location>
</feature>
<dbReference type="Proteomes" id="UP000199058">
    <property type="component" value="Unassembled WGS sequence"/>
</dbReference>
<dbReference type="Gene3D" id="1.10.132.90">
    <property type="match status" value="1"/>
</dbReference>
<feature type="region of interest" description="Disordered" evidence="1">
    <location>
        <begin position="1"/>
        <end position="53"/>
    </location>
</feature>
<evidence type="ECO:0000259" key="2">
    <source>
        <dbReference type="Pfam" id="PF18433"/>
    </source>
</evidence>
<keyword evidence="4" id="KW-1185">Reference proteome</keyword>